<dbReference type="OrthoDB" id="9762614at2"/>
<proteinExistence type="predicted"/>
<dbReference type="Proteomes" id="UP000007013">
    <property type="component" value="Chromosome"/>
</dbReference>
<evidence type="ECO:0000259" key="1">
    <source>
        <dbReference type="Pfam" id="PF03190"/>
    </source>
</evidence>
<gene>
    <name evidence="2" type="ordered locus">Oter_1630</name>
</gene>
<dbReference type="Gene3D" id="3.40.30.10">
    <property type="entry name" value="Glutaredoxin"/>
    <property type="match status" value="1"/>
</dbReference>
<keyword evidence="3" id="KW-1185">Reference proteome</keyword>
<organism evidence="2 3">
    <name type="scientific">Opitutus terrae (strain DSM 11246 / JCM 15787 / PB90-1)</name>
    <dbReference type="NCBI Taxonomy" id="452637"/>
    <lineage>
        <taxon>Bacteria</taxon>
        <taxon>Pseudomonadati</taxon>
        <taxon>Verrucomicrobiota</taxon>
        <taxon>Opitutia</taxon>
        <taxon>Opitutales</taxon>
        <taxon>Opitutaceae</taxon>
        <taxon>Opitutus</taxon>
    </lineage>
</organism>
<protein>
    <recommendedName>
        <fullName evidence="1">Spermatogenesis-associated protein 20-like TRX domain-containing protein</fullName>
    </recommendedName>
</protein>
<dbReference type="InterPro" id="IPR024705">
    <property type="entry name" value="Ssp411"/>
</dbReference>
<dbReference type="HOGENOM" id="CLU_014051_4_1_0"/>
<dbReference type="PANTHER" id="PTHR42899:SF1">
    <property type="entry name" value="SPERMATOGENESIS-ASSOCIATED PROTEIN 20"/>
    <property type="match status" value="1"/>
</dbReference>
<dbReference type="AlphaFoldDB" id="B1ZUN0"/>
<reference evidence="2 3" key="1">
    <citation type="journal article" date="2011" name="J. Bacteriol.">
        <title>Genome sequence of the verrucomicrobium Opitutus terrae PB90-1, an abundant inhabitant of rice paddy soil ecosystems.</title>
        <authorList>
            <person name="van Passel M.W."/>
            <person name="Kant R."/>
            <person name="Palva A."/>
            <person name="Copeland A."/>
            <person name="Lucas S."/>
            <person name="Lapidus A."/>
            <person name="Glavina del Rio T."/>
            <person name="Pitluck S."/>
            <person name="Goltsman E."/>
            <person name="Clum A."/>
            <person name="Sun H."/>
            <person name="Schmutz J."/>
            <person name="Larimer F.W."/>
            <person name="Land M.L."/>
            <person name="Hauser L."/>
            <person name="Kyrpides N."/>
            <person name="Mikhailova N."/>
            <person name="Richardson P.P."/>
            <person name="Janssen P.H."/>
            <person name="de Vos W.M."/>
            <person name="Smidt H."/>
        </authorList>
    </citation>
    <scope>NUCLEOTIDE SEQUENCE [LARGE SCALE GENOMIC DNA]</scope>
    <source>
        <strain evidence="3">DSM 11246 / JCM 15787 / PB90-1</strain>
    </source>
</reference>
<dbReference type="InterPro" id="IPR012341">
    <property type="entry name" value="6hp_glycosidase-like_sf"/>
</dbReference>
<dbReference type="InterPro" id="IPR004879">
    <property type="entry name" value="Ssp411-like_TRX"/>
</dbReference>
<dbReference type="Pfam" id="PF03190">
    <property type="entry name" value="Thioredox_DsbH"/>
    <property type="match status" value="1"/>
</dbReference>
<dbReference type="EMBL" id="CP001032">
    <property type="protein sequence ID" value="ACB74914.1"/>
    <property type="molecule type" value="Genomic_DNA"/>
</dbReference>
<dbReference type="RefSeq" id="WP_012374451.1">
    <property type="nucleotide sequence ID" value="NC_010571.1"/>
</dbReference>
<dbReference type="SUPFAM" id="SSF52833">
    <property type="entry name" value="Thioredoxin-like"/>
    <property type="match status" value="1"/>
</dbReference>
<dbReference type="InterPro" id="IPR036249">
    <property type="entry name" value="Thioredoxin-like_sf"/>
</dbReference>
<sequence length="751" mass="82562">MPNALAQEKSPYLLQHADNPVNWLPWGEAAFAKARAEQKPIFLSIGYATCHWCHVMAHESFENEAVAQLLNESFVAIKVDREERPDVDRVYMTYVQAMTGHGGWPLSAWLTPDLKPFFGGTYFPPEDRQGRAGFAAILRAIAHGWSTEREKLVAEGERVIAALREHQQSKTADVSKSTGGESAGAEIGSGIDALIHQLHERGAPAFERGFQYFYEAFDPEHGGFGGAPKFPRASNLSFLFRAAALQGVASEAGAEAIRLASATLQAMARGGIHDHVGGGFHRYSVDERWFVPHFEKMLYDQAQIALNALEAKQATGDERFAWLARDILTYVLRDLAHPDGGFYSAEDADSAAANAEPGHGGKKVEGAFYVWAQSEIEQVLGDEARLVCEHFGVKPDGNVPGQLDPHGEFTGKNVLAQAQPLATTAKAHELTPEMASERLQAALERLRAVRAQRPRPLRDDKIITAWNGLMISALAKAHVVLELAEDAAETLYLGAATRTAEFVERELFDRDRAILFRSWRGGRSAVEGFAEDYAFMIQGLLDLYEAGFDVRWLQWAERLQATMDARFWDAEHGGYFNSASDDPHLVLRLKEDYDGAEPAPSSVAAMNLLRLGVMIERPGAAAAAGGIDYRERGLRTILAFQEQWSQTPQALPQMLCALERALMPPAHVVLAGQPGDEAFRALLRVVQGRLGSQHVLLVADGGEGQRWLSARAPWLTTMTPRNGQATAYVCEDFTCQAPVESPAALRDLLTR</sequence>
<dbReference type="PIRSF" id="PIRSF006402">
    <property type="entry name" value="UCP006402_thioredoxin"/>
    <property type="match status" value="1"/>
</dbReference>
<accession>B1ZUN0</accession>
<dbReference type="CDD" id="cd02955">
    <property type="entry name" value="SSP411"/>
    <property type="match status" value="1"/>
</dbReference>
<dbReference type="GO" id="GO:0005975">
    <property type="term" value="P:carbohydrate metabolic process"/>
    <property type="evidence" value="ECO:0007669"/>
    <property type="project" value="InterPro"/>
</dbReference>
<dbReference type="eggNOG" id="COG1331">
    <property type="taxonomic scope" value="Bacteria"/>
</dbReference>
<evidence type="ECO:0000313" key="2">
    <source>
        <dbReference type="EMBL" id="ACB74914.1"/>
    </source>
</evidence>
<dbReference type="SUPFAM" id="SSF48208">
    <property type="entry name" value="Six-hairpin glycosidases"/>
    <property type="match status" value="1"/>
</dbReference>
<name>B1ZUN0_OPITP</name>
<dbReference type="Gene3D" id="1.50.10.10">
    <property type="match status" value="1"/>
</dbReference>
<evidence type="ECO:0000313" key="3">
    <source>
        <dbReference type="Proteomes" id="UP000007013"/>
    </source>
</evidence>
<dbReference type="KEGG" id="ote:Oter_1630"/>
<dbReference type="InterPro" id="IPR008928">
    <property type="entry name" value="6-hairpin_glycosidase_sf"/>
</dbReference>
<dbReference type="PANTHER" id="PTHR42899">
    <property type="entry name" value="SPERMATOGENESIS-ASSOCIATED PROTEIN 20"/>
    <property type="match status" value="1"/>
</dbReference>
<feature type="domain" description="Spermatogenesis-associated protein 20-like TRX" evidence="1">
    <location>
        <begin position="3"/>
        <end position="163"/>
    </location>
</feature>